<dbReference type="InterPro" id="IPR025232">
    <property type="entry name" value="DUF4174"/>
</dbReference>
<keyword evidence="1 2" id="KW-0732">Signal</keyword>
<accession>F7QA79</accession>
<dbReference type="OrthoDB" id="5893017at2"/>
<feature type="domain" description="DUF4174" evidence="3">
    <location>
        <begin position="24"/>
        <end position="131"/>
    </location>
</feature>
<sequence length="135" mass="14493">MRKFLLASLFSTLIGAGSAGAATLDDLQWDYRVIAVFTPTDTAGEQAAGELSNTVGIAGRDIAWFVASPDAMHSNLSQPIERSSITALHDTGGFQAVLVGKDGGVKARQSESLDIKAFFDEIDSMPMRQQEMQQQ</sequence>
<dbReference type="STRING" id="1033802.SSPSH_000477"/>
<feature type="signal peptide" evidence="2">
    <location>
        <begin position="1"/>
        <end position="21"/>
    </location>
</feature>
<evidence type="ECO:0000259" key="3">
    <source>
        <dbReference type="Pfam" id="PF13778"/>
    </source>
</evidence>
<evidence type="ECO:0000313" key="5">
    <source>
        <dbReference type="Proteomes" id="UP000006242"/>
    </source>
</evidence>
<dbReference type="eggNOG" id="ENOG5033B8F">
    <property type="taxonomic scope" value="Bacteria"/>
</dbReference>
<protein>
    <recommendedName>
        <fullName evidence="3">DUF4174 domain-containing protein</fullName>
    </recommendedName>
</protein>
<evidence type="ECO:0000256" key="2">
    <source>
        <dbReference type="SAM" id="SignalP"/>
    </source>
</evidence>
<dbReference type="AlphaFoldDB" id="F7QA79"/>
<evidence type="ECO:0000313" key="4">
    <source>
        <dbReference type="EMBL" id="ERJ20367.1"/>
    </source>
</evidence>
<gene>
    <name evidence="4" type="ORF">SSPSH_000477</name>
</gene>
<dbReference type="Pfam" id="PF13778">
    <property type="entry name" value="DUF4174"/>
    <property type="match status" value="1"/>
</dbReference>
<proteinExistence type="predicted"/>
<organism evidence="4 5">
    <name type="scientific">Salinisphaera shabanensis E1L3A</name>
    <dbReference type="NCBI Taxonomy" id="1033802"/>
    <lineage>
        <taxon>Bacteria</taxon>
        <taxon>Pseudomonadati</taxon>
        <taxon>Pseudomonadota</taxon>
        <taxon>Gammaproteobacteria</taxon>
        <taxon>Salinisphaerales</taxon>
        <taxon>Salinisphaeraceae</taxon>
        <taxon>Salinisphaera</taxon>
    </lineage>
</organism>
<dbReference type="Proteomes" id="UP000006242">
    <property type="component" value="Unassembled WGS sequence"/>
</dbReference>
<reference evidence="4 5" key="1">
    <citation type="journal article" date="2011" name="J. Bacteriol.">
        <title>Genome sequence of Salinisphaera shabanensis, a gammaproteobacterium from the harsh, variable environment of the brine-seawater interface of the Shaban Deep in the Red Sea.</title>
        <authorList>
            <person name="Antunes A."/>
            <person name="Alam I."/>
            <person name="Bajic V.B."/>
            <person name="Stingl U."/>
        </authorList>
    </citation>
    <scope>NUCLEOTIDE SEQUENCE [LARGE SCALE GENOMIC DNA]</scope>
    <source>
        <strain evidence="4 5">E1L3A</strain>
    </source>
</reference>
<comment type="caution">
    <text evidence="4">The sequence shown here is derived from an EMBL/GenBank/DDBJ whole genome shotgun (WGS) entry which is preliminary data.</text>
</comment>
<dbReference type="EMBL" id="AFNV02000003">
    <property type="protein sequence ID" value="ERJ20367.1"/>
    <property type="molecule type" value="Genomic_DNA"/>
</dbReference>
<keyword evidence="5" id="KW-1185">Reference proteome</keyword>
<dbReference type="RefSeq" id="WP_006914231.1">
    <property type="nucleotide sequence ID" value="NZ_AFNV02000003.1"/>
</dbReference>
<reference evidence="4 5" key="2">
    <citation type="journal article" date="2013" name="PLoS ONE">
        <title>INDIGO - INtegrated Data Warehouse of MIcrobial GenOmes with Examples from the Red Sea Extremophiles.</title>
        <authorList>
            <person name="Alam I."/>
            <person name="Antunes A."/>
            <person name="Kamau A.A."/>
            <person name="Ba Alawi W."/>
            <person name="Kalkatawi M."/>
            <person name="Stingl U."/>
            <person name="Bajic V.B."/>
        </authorList>
    </citation>
    <scope>NUCLEOTIDE SEQUENCE [LARGE SCALE GENOMIC DNA]</scope>
    <source>
        <strain evidence="4 5">E1L3A</strain>
    </source>
</reference>
<name>F7QA79_9GAMM</name>
<evidence type="ECO:0000256" key="1">
    <source>
        <dbReference type="ARBA" id="ARBA00022729"/>
    </source>
</evidence>
<feature type="chain" id="PRO_5003367216" description="DUF4174 domain-containing protein" evidence="2">
    <location>
        <begin position="22"/>
        <end position="135"/>
    </location>
</feature>